<evidence type="ECO:0000259" key="5">
    <source>
        <dbReference type="PROSITE" id="PS01225"/>
    </source>
</evidence>
<dbReference type="SMART" id="SM00041">
    <property type="entry name" value="CT"/>
    <property type="match status" value="1"/>
</dbReference>
<reference evidence="6" key="2">
    <citation type="submission" date="2025-09" db="UniProtKB">
        <authorList>
            <consortium name="Ensembl"/>
        </authorList>
    </citation>
    <scope>IDENTIFICATION</scope>
</reference>
<feature type="disulfide bond" evidence="4">
    <location>
        <begin position="21"/>
        <end position="75"/>
    </location>
</feature>
<accession>A0A3Q3BGX0</accession>
<organism evidence="6 7">
    <name type="scientific">Kryptolebias marmoratus</name>
    <name type="common">Mangrove killifish</name>
    <name type="synonym">Rivulus marmoratus</name>
    <dbReference type="NCBI Taxonomy" id="37003"/>
    <lineage>
        <taxon>Eukaryota</taxon>
        <taxon>Metazoa</taxon>
        <taxon>Chordata</taxon>
        <taxon>Craniata</taxon>
        <taxon>Vertebrata</taxon>
        <taxon>Euteleostomi</taxon>
        <taxon>Actinopterygii</taxon>
        <taxon>Neopterygii</taxon>
        <taxon>Teleostei</taxon>
        <taxon>Neoteleostei</taxon>
        <taxon>Acanthomorphata</taxon>
        <taxon>Ovalentaria</taxon>
        <taxon>Atherinomorphae</taxon>
        <taxon>Cyprinodontiformes</taxon>
        <taxon>Rivulidae</taxon>
        <taxon>Kryptolebias</taxon>
    </lineage>
</organism>
<comment type="caution">
    <text evidence="4">Lacks conserved residue(s) required for the propagation of feature annotation.</text>
</comment>
<evidence type="ECO:0000313" key="7">
    <source>
        <dbReference type="Proteomes" id="UP000264800"/>
    </source>
</evidence>
<dbReference type="STRING" id="37003.ENSKMAP00000028656"/>
<dbReference type="InterPro" id="IPR050780">
    <property type="entry name" value="Mucin_vWF_Thrombospondin_sf"/>
</dbReference>
<feature type="disulfide bond" evidence="4">
    <location>
        <begin position="25"/>
        <end position="77"/>
    </location>
</feature>
<dbReference type="Gene3D" id="2.10.90.10">
    <property type="entry name" value="Cystine-knot cytokines"/>
    <property type="match status" value="1"/>
</dbReference>
<keyword evidence="2" id="KW-0964">Secreted</keyword>
<dbReference type="OMA" id="TNTECTA"/>
<dbReference type="Proteomes" id="UP000264800">
    <property type="component" value="Unplaced"/>
</dbReference>
<protein>
    <recommendedName>
        <fullName evidence="5">CTCK domain-containing protein</fullName>
    </recommendedName>
</protein>
<feature type="disulfide bond" evidence="4">
    <location>
        <begin position="10"/>
        <end position="59"/>
    </location>
</feature>
<comment type="subcellular location">
    <subcellularLocation>
        <location evidence="1">Secreted</location>
    </subcellularLocation>
</comment>
<evidence type="ECO:0000313" key="6">
    <source>
        <dbReference type="Ensembl" id="ENSKMAP00000028656.1"/>
    </source>
</evidence>
<proteinExistence type="predicted"/>
<dbReference type="InterPro" id="IPR029034">
    <property type="entry name" value="Cystine-knot_cytokine"/>
</dbReference>
<evidence type="ECO:0000256" key="3">
    <source>
        <dbReference type="ARBA" id="ARBA00023157"/>
    </source>
</evidence>
<dbReference type="Ensembl" id="ENSKMAT00000029016.1">
    <property type="protein sequence ID" value="ENSKMAP00000028656.1"/>
    <property type="gene ID" value="ENSKMAG00000021254.1"/>
</dbReference>
<feature type="domain" description="CTCK" evidence="5">
    <location>
        <begin position="1"/>
        <end position="83"/>
    </location>
</feature>
<evidence type="ECO:0000256" key="2">
    <source>
        <dbReference type="ARBA" id="ARBA00022525"/>
    </source>
</evidence>
<dbReference type="PROSITE" id="PS01185">
    <property type="entry name" value="CTCK_1"/>
    <property type="match status" value="1"/>
</dbReference>
<keyword evidence="7" id="KW-1185">Reference proteome</keyword>
<reference evidence="6" key="1">
    <citation type="submission" date="2025-08" db="UniProtKB">
        <authorList>
            <consortium name="Ensembl"/>
        </authorList>
    </citation>
    <scope>IDENTIFICATION</scope>
</reference>
<dbReference type="InterPro" id="IPR006207">
    <property type="entry name" value="Cys_knot_C"/>
</dbReference>
<sequence>MKTHVNHHGCQSEHEVDMPYCEGSCNTFSKYSEAAAAMQQSCSCCKETQFSNRTVDLLCLNGDKVSYTYMHVEKCGCDHTKCTAPAAQPARRKRSFMLV</sequence>
<dbReference type="InterPro" id="IPR006208">
    <property type="entry name" value="Glyco_hormone_CN"/>
</dbReference>
<dbReference type="AlphaFoldDB" id="A0A3Q3BGX0"/>
<name>A0A3Q3BGX0_KRYMA</name>
<dbReference type="PROSITE" id="PS01225">
    <property type="entry name" value="CTCK_2"/>
    <property type="match status" value="1"/>
</dbReference>
<keyword evidence="3 4" id="KW-1015">Disulfide bond</keyword>
<dbReference type="GO" id="GO:0005576">
    <property type="term" value="C:extracellular region"/>
    <property type="evidence" value="ECO:0007669"/>
    <property type="project" value="UniProtKB-SubCell"/>
</dbReference>
<dbReference type="PANTHER" id="PTHR11339:SF384">
    <property type="entry name" value="MUCIN-2"/>
    <property type="match status" value="1"/>
</dbReference>
<dbReference type="PANTHER" id="PTHR11339">
    <property type="entry name" value="EXTRACELLULAR MATRIX GLYCOPROTEIN RELATED"/>
    <property type="match status" value="1"/>
</dbReference>
<dbReference type="Pfam" id="PF00007">
    <property type="entry name" value="Cys_knot"/>
    <property type="match status" value="1"/>
</dbReference>
<evidence type="ECO:0000256" key="4">
    <source>
        <dbReference type="PROSITE-ProRule" id="PRU00039"/>
    </source>
</evidence>
<dbReference type="GeneTree" id="ENSGT01150000288291"/>
<evidence type="ECO:0000256" key="1">
    <source>
        <dbReference type="ARBA" id="ARBA00004613"/>
    </source>
</evidence>